<protein>
    <submittedName>
        <fullName evidence="6">NIMA-related kinase 7</fullName>
    </submittedName>
</protein>
<dbReference type="Gene3D" id="1.10.510.10">
    <property type="entry name" value="Transferase(Phosphotransferase) domain 1"/>
    <property type="match status" value="2"/>
</dbReference>
<dbReference type="SMART" id="SM00220">
    <property type="entry name" value="S_TKc"/>
    <property type="match status" value="1"/>
</dbReference>
<accession>A0A430QCH0</accession>
<dbReference type="EMBL" id="QMKO01001979">
    <property type="protein sequence ID" value="RTG85407.1"/>
    <property type="molecule type" value="Genomic_DNA"/>
</dbReference>
<dbReference type="PANTHER" id="PTHR43289">
    <property type="entry name" value="MITOGEN-ACTIVATED PROTEIN KINASE KINASE KINASE 20-RELATED"/>
    <property type="match status" value="1"/>
</dbReference>
<evidence type="ECO:0000256" key="4">
    <source>
        <dbReference type="ARBA" id="ARBA00022840"/>
    </source>
</evidence>
<dbReference type="PROSITE" id="PS00108">
    <property type="entry name" value="PROTEIN_KINASE_ST"/>
    <property type="match status" value="1"/>
</dbReference>
<evidence type="ECO:0000256" key="2">
    <source>
        <dbReference type="ARBA" id="ARBA00022741"/>
    </source>
</evidence>
<proteinExistence type="predicted"/>
<keyword evidence="7" id="KW-1185">Reference proteome</keyword>
<evidence type="ECO:0000256" key="3">
    <source>
        <dbReference type="ARBA" id="ARBA00022777"/>
    </source>
</evidence>
<name>A0A430QCH0_SCHBO</name>
<dbReference type="CDD" id="cd08224">
    <property type="entry name" value="STKc_Nek6_7"/>
    <property type="match status" value="1"/>
</dbReference>
<dbReference type="STRING" id="6184.A0A430QCH0"/>
<evidence type="ECO:0000256" key="1">
    <source>
        <dbReference type="ARBA" id="ARBA00022679"/>
    </source>
</evidence>
<sequence length="334" mass="38093">MEVVPRYEYEVIIPPEGGYVSLESNVYNLNNIHKPITDDQYAIFEMVDAKARQDCIKEIDLLKRLDHPNVIRYLASFVENNELIIVLELADAGDLSHMIKHFRKKKRLIPEKTIWKYFVQISSGLEHMHSKRIMHRDIKPANVFINVKGQVKLGDLGLGRYFSSKTIAAHSLDIKPANVFINVKGQVKLGDLGLGRYFSSKTIAAHSLVGTPYYMSPERIREQGYDFASDIWSLGCLLYEMAALQSPFYGDKMNLFRLCQKIEHGDYAPLPKEIYSAELRELVTVCIQKEPTNRPTITHIYNIAKEMHELLNGKISTSPSCSQLDCRPSSAITK</sequence>
<reference evidence="6 7" key="1">
    <citation type="journal article" date="2019" name="PLoS Pathog.">
        <title>Genome sequence of the bovine parasite Schistosoma bovis Tanzania.</title>
        <authorList>
            <person name="Oey H."/>
            <person name="Zakrzewski M."/>
            <person name="Gobert G."/>
            <person name="Gravermann K."/>
            <person name="Stoye J."/>
            <person name="Jones M."/>
            <person name="Mcmanus D."/>
            <person name="Krause L."/>
        </authorList>
    </citation>
    <scope>NUCLEOTIDE SEQUENCE [LARGE SCALE GENOMIC DNA]</scope>
    <source>
        <strain evidence="6 7">TAN1997</strain>
    </source>
</reference>
<dbReference type="Proteomes" id="UP000290809">
    <property type="component" value="Unassembled WGS sequence"/>
</dbReference>
<dbReference type="GO" id="GO:0005524">
    <property type="term" value="F:ATP binding"/>
    <property type="evidence" value="ECO:0007669"/>
    <property type="project" value="UniProtKB-KW"/>
</dbReference>
<dbReference type="GO" id="GO:0004674">
    <property type="term" value="F:protein serine/threonine kinase activity"/>
    <property type="evidence" value="ECO:0007669"/>
    <property type="project" value="TreeGrafter"/>
</dbReference>
<comment type="caution">
    <text evidence="6">The sequence shown here is derived from an EMBL/GenBank/DDBJ whole genome shotgun (WGS) entry which is preliminary data.</text>
</comment>
<dbReference type="SUPFAM" id="SSF56112">
    <property type="entry name" value="Protein kinase-like (PK-like)"/>
    <property type="match status" value="2"/>
</dbReference>
<dbReference type="AlphaFoldDB" id="A0A430QCH0"/>
<dbReference type="PANTHER" id="PTHR43289:SF6">
    <property type="entry name" value="SERINE_THREONINE-PROTEIN KINASE NEKL-3"/>
    <property type="match status" value="1"/>
</dbReference>
<dbReference type="InterPro" id="IPR011009">
    <property type="entry name" value="Kinase-like_dom_sf"/>
</dbReference>
<organism evidence="6 7">
    <name type="scientific">Schistosoma bovis</name>
    <name type="common">Blood fluke</name>
    <dbReference type="NCBI Taxonomy" id="6184"/>
    <lineage>
        <taxon>Eukaryota</taxon>
        <taxon>Metazoa</taxon>
        <taxon>Spiralia</taxon>
        <taxon>Lophotrochozoa</taxon>
        <taxon>Platyhelminthes</taxon>
        <taxon>Trematoda</taxon>
        <taxon>Digenea</taxon>
        <taxon>Strigeidida</taxon>
        <taxon>Schistosomatoidea</taxon>
        <taxon>Schistosomatidae</taxon>
        <taxon>Schistosoma</taxon>
    </lineage>
</organism>
<keyword evidence="1" id="KW-0808">Transferase</keyword>
<evidence type="ECO:0000313" key="7">
    <source>
        <dbReference type="Proteomes" id="UP000290809"/>
    </source>
</evidence>
<dbReference type="InterPro" id="IPR008271">
    <property type="entry name" value="Ser/Thr_kinase_AS"/>
</dbReference>
<gene>
    <name evidence="6" type="ORF">DC041_0011161</name>
</gene>
<dbReference type="PROSITE" id="PS50011">
    <property type="entry name" value="PROTEIN_KINASE_DOM"/>
    <property type="match status" value="1"/>
</dbReference>
<evidence type="ECO:0000313" key="6">
    <source>
        <dbReference type="EMBL" id="RTG85407.1"/>
    </source>
</evidence>
<evidence type="ECO:0000259" key="5">
    <source>
        <dbReference type="PROSITE" id="PS50011"/>
    </source>
</evidence>
<keyword evidence="4" id="KW-0067">ATP-binding</keyword>
<feature type="domain" description="Protein kinase" evidence="5">
    <location>
        <begin position="1"/>
        <end position="311"/>
    </location>
</feature>
<dbReference type="FunFam" id="3.30.200.20:FF:000204">
    <property type="entry name" value="Serine/threonine-protein kinase Nek7"/>
    <property type="match status" value="1"/>
</dbReference>
<keyword evidence="2" id="KW-0547">Nucleotide-binding</keyword>
<dbReference type="InterPro" id="IPR000719">
    <property type="entry name" value="Prot_kinase_dom"/>
</dbReference>
<dbReference type="Pfam" id="PF00069">
    <property type="entry name" value="Pkinase"/>
    <property type="match status" value="2"/>
</dbReference>
<keyword evidence="3 6" id="KW-0418">Kinase</keyword>